<name>B0DAR2_LACBS</name>
<dbReference type="InParanoid" id="B0DAR2"/>
<evidence type="ECO:0000256" key="2">
    <source>
        <dbReference type="ARBA" id="ARBA00043996"/>
    </source>
</evidence>
<dbReference type="SUPFAM" id="SSF53474">
    <property type="entry name" value="alpha/beta-Hydrolases"/>
    <property type="match status" value="1"/>
</dbReference>
<comment type="catalytic activity">
    <reaction evidence="3">
        <text>a diacylglycerol + H2O = a monoacylglycerol + a fatty acid + H(+)</text>
        <dbReference type="Rhea" id="RHEA:32731"/>
        <dbReference type="ChEBI" id="CHEBI:15377"/>
        <dbReference type="ChEBI" id="CHEBI:15378"/>
        <dbReference type="ChEBI" id="CHEBI:17408"/>
        <dbReference type="ChEBI" id="CHEBI:18035"/>
        <dbReference type="ChEBI" id="CHEBI:28868"/>
    </reaction>
</comment>
<feature type="domain" description="Fungal lipase-type" evidence="5">
    <location>
        <begin position="126"/>
        <end position="273"/>
    </location>
</feature>
<dbReference type="RefSeq" id="XP_001881138.1">
    <property type="nucleotide sequence ID" value="XM_001881103.1"/>
</dbReference>
<reference evidence="6 7" key="1">
    <citation type="journal article" date="2008" name="Nature">
        <title>The genome of Laccaria bicolor provides insights into mycorrhizal symbiosis.</title>
        <authorList>
            <person name="Martin F."/>
            <person name="Aerts A."/>
            <person name="Ahren D."/>
            <person name="Brun A."/>
            <person name="Danchin E.G.J."/>
            <person name="Duchaussoy F."/>
            <person name="Gibon J."/>
            <person name="Kohler A."/>
            <person name="Lindquist E."/>
            <person name="Pereda V."/>
            <person name="Salamov A."/>
            <person name="Shapiro H.J."/>
            <person name="Wuyts J."/>
            <person name="Blaudez D."/>
            <person name="Buee M."/>
            <person name="Brokstein P."/>
            <person name="Canbaeck B."/>
            <person name="Cohen D."/>
            <person name="Courty P.E."/>
            <person name="Coutinho P.M."/>
            <person name="Delaruelle C."/>
            <person name="Detter J.C."/>
            <person name="Deveau A."/>
            <person name="DiFazio S."/>
            <person name="Duplessis S."/>
            <person name="Fraissinet-Tachet L."/>
            <person name="Lucic E."/>
            <person name="Frey-Klett P."/>
            <person name="Fourrey C."/>
            <person name="Feussner I."/>
            <person name="Gay G."/>
            <person name="Grimwood J."/>
            <person name="Hoegger P.J."/>
            <person name="Jain P."/>
            <person name="Kilaru S."/>
            <person name="Labbe J."/>
            <person name="Lin Y.C."/>
            <person name="Legue V."/>
            <person name="Le Tacon F."/>
            <person name="Marmeisse R."/>
            <person name="Melayah D."/>
            <person name="Montanini B."/>
            <person name="Muratet M."/>
            <person name="Nehls U."/>
            <person name="Niculita-Hirzel H."/>
            <person name="Oudot-Le Secq M.P."/>
            <person name="Peter M."/>
            <person name="Quesneville H."/>
            <person name="Rajashekar B."/>
            <person name="Reich M."/>
            <person name="Rouhier N."/>
            <person name="Schmutz J."/>
            <person name="Yin T."/>
            <person name="Chalot M."/>
            <person name="Henrissat B."/>
            <person name="Kuees U."/>
            <person name="Lucas S."/>
            <person name="Van de Peer Y."/>
            <person name="Podila G.K."/>
            <person name="Polle A."/>
            <person name="Pukkila P.J."/>
            <person name="Richardson P.M."/>
            <person name="Rouze P."/>
            <person name="Sanders I.R."/>
            <person name="Stajich J.E."/>
            <person name="Tunlid A."/>
            <person name="Tuskan G."/>
            <person name="Grigoriev I.V."/>
        </authorList>
    </citation>
    <scope>NUCLEOTIDE SEQUENCE [LARGE SCALE GENOMIC DNA]</scope>
    <source>
        <strain evidence="7">S238N-H82 / ATCC MYA-4686</strain>
    </source>
</reference>
<keyword evidence="1" id="KW-1015">Disulfide bond</keyword>
<dbReference type="Proteomes" id="UP000001194">
    <property type="component" value="Unassembled WGS sequence"/>
</dbReference>
<keyword evidence="7" id="KW-1185">Reference proteome</keyword>
<dbReference type="PANTHER" id="PTHR45856:SF24">
    <property type="entry name" value="FUNGAL LIPASE-LIKE DOMAIN-CONTAINING PROTEIN"/>
    <property type="match status" value="1"/>
</dbReference>
<evidence type="ECO:0000259" key="5">
    <source>
        <dbReference type="Pfam" id="PF01764"/>
    </source>
</evidence>
<gene>
    <name evidence="6" type="ORF">LACBIDRAFT_297736</name>
</gene>
<dbReference type="InterPro" id="IPR002921">
    <property type="entry name" value="Fungal_lipase-type"/>
</dbReference>
<dbReference type="OrthoDB" id="426718at2759"/>
<proteinExistence type="inferred from homology"/>
<evidence type="ECO:0000256" key="4">
    <source>
        <dbReference type="ARBA" id="ARBA00048461"/>
    </source>
</evidence>
<dbReference type="Gene3D" id="3.40.50.1820">
    <property type="entry name" value="alpha/beta hydrolase"/>
    <property type="match status" value="1"/>
</dbReference>
<dbReference type="EMBL" id="DS547102">
    <property type="protein sequence ID" value="EDR08068.1"/>
    <property type="molecule type" value="Genomic_DNA"/>
</dbReference>
<dbReference type="PANTHER" id="PTHR45856">
    <property type="entry name" value="ALPHA/BETA-HYDROLASES SUPERFAMILY PROTEIN"/>
    <property type="match status" value="1"/>
</dbReference>
<dbReference type="InterPro" id="IPR029058">
    <property type="entry name" value="AB_hydrolase_fold"/>
</dbReference>
<comment type="similarity">
    <text evidence="2">Belongs to the AB hydrolase superfamily. Lipase family. Class 3 subfamily.</text>
</comment>
<dbReference type="GO" id="GO:0006629">
    <property type="term" value="P:lipid metabolic process"/>
    <property type="evidence" value="ECO:0007669"/>
    <property type="project" value="InterPro"/>
</dbReference>
<dbReference type="Pfam" id="PF01764">
    <property type="entry name" value="Lipase_3"/>
    <property type="match status" value="1"/>
</dbReference>
<evidence type="ECO:0000256" key="1">
    <source>
        <dbReference type="ARBA" id="ARBA00023157"/>
    </source>
</evidence>
<dbReference type="KEGG" id="lbc:LACBIDRAFT_297736"/>
<organism evidence="7">
    <name type="scientific">Laccaria bicolor (strain S238N-H82 / ATCC MYA-4686)</name>
    <name type="common">Bicoloured deceiver</name>
    <name type="synonym">Laccaria laccata var. bicolor</name>
    <dbReference type="NCBI Taxonomy" id="486041"/>
    <lineage>
        <taxon>Eukaryota</taxon>
        <taxon>Fungi</taxon>
        <taxon>Dikarya</taxon>
        <taxon>Basidiomycota</taxon>
        <taxon>Agaricomycotina</taxon>
        <taxon>Agaricomycetes</taxon>
        <taxon>Agaricomycetidae</taxon>
        <taxon>Agaricales</taxon>
        <taxon>Agaricineae</taxon>
        <taxon>Hydnangiaceae</taxon>
        <taxon>Laccaria</taxon>
    </lineage>
</organism>
<dbReference type="GeneID" id="6077006"/>
<dbReference type="HOGENOM" id="CLU_038588_0_0_1"/>
<protein>
    <submittedName>
        <fullName evidence="6">Predicted protein</fullName>
    </submittedName>
</protein>
<comment type="catalytic activity">
    <reaction evidence="4">
        <text>a monoacylglycerol + H2O = glycerol + a fatty acid + H(+)</text>
        <dbReference type="Rhea" id="RHEA:15245"/>
        <dbReference type="ChEBI" id="CHEBI:15377"/>
        <dbReference type="ChEBI" id="CHEBI:15378"/>
        <dbReference type="ChEBI" id="CHEBI:17408"/>
        <dbReference type="ChEBI" id="CHEBI:17754"/>
        <dbReference type="ChEBI" id="CHEBI:28868"/>
    </reaction>
</comment>
<sequence>MANSSSVAKRILSQDERKMYAAETQHNFRWISQLVATYSPHTLNSADRLPPELELWIAEIGQFAEVAYCPFMDALFEHREELGRIAFPLEHYHMIRGVELVASFKGAVANLPVSVVHCPKRCRLIVGISGTSRISHAIQDLRVLKTRHPTGRGYVHTGFWNLYQGIRAEAILAIKNGLRSHPENGELVLTGHSMGGSIAYLLLLDLLTDDKSPLQRGLRFKIVVFGVPRAGDVGLVQYLRELMASYRRQNGEESMKEYSIRGYNDGVPALPLLSFGYRHFAEQPIYTIDGRLYRIPSSESEHTLFHVVEDGDELDVPIFPRGGHNYYNRRELEVFVTKLTWIQKAEFPKAGWEERYMTLYAKHSHHALPDNWRSRQSIPDEHNVS</sequence>
<dbReference type="InterPro" id="IPR051218">
    <property type="entry name" value="Sec_MonoDiacylglyc_Lipase"/>
</dbReference>
<dbReference type="AlphaFoldDB" id="B0DAR2"/>
<evidence type="ECO:0000313" key="6">
    <source>
        <dbReference type="EMBL" id="EDR08068.1"/>
    </source>
</evidence>
<accession>B0DAR2</accession>
<evidence type="ECO:0000256" key="3">
    <source>
        <dbReference type="ARBA" id="ARBA00047591"/>
    </source>
</evidence>
<evidence type="ECO:0000313" key="7">
    <source>
        <dbReference type="Proteomes" id="UP000001194"/>
    </source>
</evidence>